<protein>
    <recommendedName>
        <fullName evidence="4">Enterotoxin</fullName>
    </recommendedName>
</protein>
<sequence>MTALLSIGSASRNPISRVDLTAGLMGSPTSAYAAGPGPEDWITLYHHTSPEAALSIMRERRMISSSPVDMPYAFFSTRPDGNASGVFHYGAAAVQVRVPVGITQVDESFHSGERYVKIRLEDLEPSHFIRVHRPQDSPSDDLSQADIAARLSADNANLGPTLPGYHWHSVVRARGWEQPRLDGGNGGQPAGFGPPLSNQGETRSVGATRERMDPPPTSRIVGFGRER</sequence>
<accession>A0A563DW90</accession>
<name>A0A563DW90_9MICO</name>
<feature type="region of interest" description="Disordered" evidence="1">
    <location>
        <begin position="177"/>
        <end position="227"/>
    </location>
</feature>
<evidence type="ECO:0000313" key="3">
    <source>
        <dbReference type="Proteomes" id="UP000320244"/>
    </source>
</evidence>
<reference evidence="2 3" key="2">
    <citation type="submission" date="2019-08" db="EMBL/GenBank/DDBJ databases">
        <title>Jejuicoccus antrihumi gen. nov., sp. nov., a new member of the family Dermacoccaceae isolated from a cave.</title>
        <authorList>
            <person name="Schumann P."/>
            <person name="Kim I.S."/>
        </authorList>
    </citation>
    <scope>NUCLEOTIDE SEQUENCE [LARGE SCALE GENOMIC DNA]</scope>
    <source>
        <strain evidence="2 3">C5-26</strain>
    </source>
</reference>
<evidence type="ECO:0008006" key="4">
    <source>
        <dbReference type="Google" id="ProtNLM"/>
    </source>
</evidence>
<reference evidence="2 3" key="1">
    <citation type="submission" date="2019-05" db="EMBL/GenBank/DDBJ databases">
        <authorList>
            <person name="Lee S.D."/>
        </authorList>
    </citation>
    <scope>NUCLEOTIDE SEQUENCE [LARGE SCALE GENOMIC DNA]</scope>
    <source>
        <strain evidence="2 3">C5-26</strain>
    </source>
</reference>
<dbReference type="EMBL" id="VCQV01000027">
    <property type="protein sequence ID" value="TWP34476.1"/>
    <property type="molecule type" value="Genomic_DNA"/>
</dbReference>
<evidence type="ECO:0000313" key="2">
    <source>
        <dbReference type="EMBL" id="TWP34476.1"/>
    </source>
</evidence>
<gene>
    <name evidence="2" type="ORF">FGL98_17330</name>
</gene>
<dbReference type="RefSeq" id="WP_146318765.1">
    <property type="nucleotide sequence ID" value="NZ_VCQV01000027.1"/>
</dbReference>
<dbReference type="OrthoDB" id="5147428at2"/>
<keyword evidence="3" id="KW-1185">Reference proteome</keyword>
<dbReference type="Proteomes" id="UP000320244">
    <property type="component" value="Unassembled WGS sequence"/>
</dbReference>
<proteinExistence type="predicted"/>
<dbReference type="AlphaFoldDB" id="A0A563DW90"/>
<organism evidence="2 3">
    <name type="scientific">Leekyejoonella antrihumi</name>
    <dbReference type="NCBI Taxonomy" id="1660198"/>
    <lineage>
        <taxon>Bacteria</taxon>
        <taxon>Bacillati</taxon>
        <taxon>Actinomycetota</taxon>
        <taxon>Actinomycetes</taxon>
        <taxon>Micrococcales</taxon>
        <taxon>Dermacoccaceae</taxon>
        <taxon>Leekyejoonella</taxon>
    </lineage>
</organism>
<evidence type="ECO:0000256" key="1">
    <source>
        <dbReference type="SAM" id="MobiDB-lite"/>
    </source>
</evidence>
<comment type="caution">
    <text evidence="2">The sequence shown here is derived from an EMBL/GenBank/DDBJ whole genome shotgun (WGS) entry which is preliminary data.</text>
</comment>